<evidence type="ECO:0000313" key="1">
    <source>
        <dbReference type="EMBL" id="CRL03134.1"/>
    </source>
</evidence>
<keyword evidence="2" id="KW-1185">Reference proteome</keyword>
<name>A0A1J1IVG5_9DIPT</name>
<dbReference type="EMBL" id="CVRI01000059">
    <property type="protein sequence ID" value="CRL03134.1"/>
    <property type="molecule type" value="Genomic_DNA"/>
</dbReference>
<dbReference type="Proteomes" id="UP000183832">
    <property type="component" value="Unassembled WGS sequence"/>
</dbReference>
<gene>
    <name evidence="1" type="ORF">CLUMA_CG016691</name>
</gene>
<dbReference type="AlphaFoldDB" id="A0A1J1IVG5"/>
<reference evidence="1 2" key="1">
    <citation type="submission" date="2015-04" db="EMBL/GenBank/DDBJ databases">
        <authorList>
            <person name="Syromyatnikov M.Y."/>
            <person name="Popov V.N."/>
        </authorList>
    </citation>
    <scope>NUCLEOTIDE SEQUENCE [LARGE SCALE GENOMIC DNA]</scope>
</reference>
<sequence>MFVRGIGEEEKREERAPLEWDTTLELIIRSLGYSNIHRQPAVKAGDLHKVTDDEYILIIIVGCYHHSLRYFVQKEKREVSMGGFVFISK</sequence>
<organism evidence="1 2">
    <name type="scientific">Clunio marinus</name>
    <dbReference type="NCBI Taxonomy" id="568069"/>
    <lineage>
        <taxon>Eukaryota</taxon>
        <taxon>Metazoa</taxon>
        <taxon>Ecdysozoa</taxon>
        <taxon>Arthropoda</taxon>
        <taxon>Hexapoda</taxon>
        <taxon>Insecta</taxon>
        <taxon>Pterygota</taxon>
        <taxon>Neoptera</taxon>
        <taxon>Endopterygota</taxon>
        <taxon>Diptera</taxon>
        <taxon>Nematocera</taxon>
        <taxon>Chironomoidea</taxon>
        <taxon>Chironomidae</taxon>
        <taxon>Clunio</taxon>
    </lineage>
</organism>
<evidence type="ECO:0000313" key="2">
    <source>
        <dbReference type="Proteomes" id="UP000183832"/>
    </source>
</evidence>
<proteinExistence type="predicted"/>
<accession>A0A1J1IVG5</accession>
<protein>
    <submittedName>
        <fullName evidence="1">CLUMA_CG016691, isoform A</fullName>
    </submittedName>
</protein>